<proteinExistence type="inferred from homology"/>
<comment type="similarity">
    <text evidence="1">Belongs to the methyltransferase superfamily. LaeA methyltransferase family.</text>
</comment>
<dbReference type="PANTHER" id="PTHR43591">
    <property type="entry name" value="METHYLTRANSFERASE"/>
    <property type="match status" value="1"/>
</dbReference>
<accession>A0AAD9YS99</accession>
<dbReference type="GO" id="GO:0008168">
    <property type="term" value="F:methyltransferase activity"/>
    <property type="evidence" value="ECO:0007669"/>
    <property type="project" value="UniProtKB-KW"/>
</dbReference>
<dbReference type="Gene3D" id="3.40.50.150">
    <property type="entry name" value="Vaccinia Virus protein VP39"/>
    <property type="match status" value="1"/>
</dbReference>
<name>A0AAD9YS99_COLKA</name>
<evidence type="ECO:0000256" key="2">
    <source>
        <dbReference type="SAM" id="MobiDB-lite"/>
    </source>
</evidence>
<protein>
    <submittedName>
        <fullName evidence="3">Methyltransferase domain-containing protein</fullName>
    </submittedName>
</protein>
<dbReference type="Proteomes" id="UP001281614">
    <property type="component" value="Unassembled WGS sequence"/>
</dbReference>
<gene>
    <name evidence="3" type="ORF">CKAH01_12802</name>
</gene>
<keyword evidence="3" id="KW-0808">Transferase</keyword>
<dbReference type="PANTHER" id="PTHR43591:SF10">
    <property type="entry name" value="ABC TRANSMEMBRANE TYPE-1 DOMAIN-CONTAINING PROTEIN-RELATED"/>
    <property type="match status" value="1"/>
</dbReference>
<comment type="caution">
    <text evidence="3">The sequence shown here is derived from an EMBL/GenBank/DDBJ whole genome shotgun (WGS) entry which is preliminary data.</text>
</comment>
<feature type="region of interest" description="Disordered" evidence="2">
    <location>
        <begin position="1"/>
        <end position="44"/>
    </location>
</feature>
<dbReference type="EMBL" id="VYYT01000037">
    <property type="protein sequence ID" value="KAK2775292.1"/>
    <property type="molecule type" value="Genomic_DNA"/>
</dbReference>
<feature type="compositionally biased region" description="Acidic residues" evidence="2">
    <location>
        <begin position="29"/>
        <end position="39"/>
    </location>
</feature>
<feature type="compositionally biased region" description="Polar residues" evidence="2">
    <location>
        <begin position="1"/>
        <end position="13"/>
    </location>
</feature>
<keyword evidence="4" id="KW-1185">Reference proteome</keyword>
<organism evidence="3 4">
    <name type="scientific">Colletotrichum kahawae</name>
    <name type="common">Coffee berry disease fungus</name>
    <dbReference type="NCBI Taxonomy" id="34407"/>
    <lineage>
        <taxon>Eukaryota</taxon>
        <taxon>Fungi</taxon>
        <taxon>Dikarya</taxon>
        <taxon>Ascomycota</taxon>
        <taxon>Pezizomycotina</taxon>
        <taxon>Sordariomycetes</taxon>
        <taxon>Hypocreomycetidae</taxon>
        <taxon>Glomerellales</taxon>
        <taxon>Glomerellaceae</taxon>
        <taxon>Colletotrichum</taxon>
        <taxon>Colletotrichum gloeosporioides species complex</taxon>
    </lineage>
</organism>
<dbReference type="SUPFAM" id="SSF53335">
    <property type="entry name" value="S-adenosyl-L-methionine-dependent methyltransferases"/>
    <property type="match status" value="1"/>
</dbReference>
<dbReference type="Pfam" id="PF13489">
    <property type="entry name" value="Methyltransf_23"/>
    <property type="match status" value="1"/>
</dbReference>
<dbReference type="GO" id="GO:0032259">
    <property type="term" value="P:methylation"/>
    <property type="evidence" value="ECO:0007669"/>
    <property type="project" value="UniProtKB-KW"/>
</dbReference>
<sequence>MDDSTRQSGNAGSATVAAADPPPAVGQDAEIEPEDEGFGDLDSIPDDRMSSYTRSITSSVFDYPVEYGRRYHAYRQGAYAFPNDEPELNRLDLAHVLMFKSIGYRLYLAPIRPETTQRILDIGTGTGIWAIQMADLFPHAEVIGTDLSAVQPEWLPSNVKFIIDDVESAWIDPKKYDYIFVRYMLVSIADWPRLIANIFDHLTPGGYAEFQDMDGLYYADDATYSRSYSVPRWNARFVDACEAMGRTARPGPRPEGWVRAHGGFRGVTHKRFKAPIGPWARDAHFKDVGALNLRQLLEGLEGFSLKVYCGVLGWEEGDVGELLERVRAGLGGGGMHVMFDHHVVYAQKPGLE</sequence>
<keyword evidence="3" id="KW-0489">Methyltransferase</keyword>
<dbReference type="CDD" id="cd02440">
    <property type="entry name" value="AdoMet_MTases"/>
    <property type="match status" value="1"/>
</dbReference>
<dbReference type="InterPro" id="IPR029063">
    <property type="entry name" value="SAM-dependent_MTases_sf"/>
</dbReference>
<dbReference type="AlphaFoldDB" id="A0AAD9YS99"/>
<evidence type="ECO:0000313" key="3">
    <source>
        <dbReference type="EMBL" id="KAK2775292.1"/>
    </source>
</evidence>
<evidence type="ECO:0000256" key="1">
    <source>
        <dbReference type="ARBA" id="ARBA00038158"/>
    </source>
</evidence>
<reference evidence="3" key="1">
    <citation type="submission" date="2023-02" db="EMBL/GenBank/DDBJ databases">
        <title>Colletotrichum kahawae CIFC_Que2 genome sequencing and assembly.</title>
        <authorList>
            <person name="Baroncelli R."/>
        </authorList>
    </citation>
    <scope>NUCLEOTIDE SEQUENCE</scope>
    <source>
        <strain evidence="3">CIFC_Que2</strain>
    </source>
</reference>
<evidence type="ECO:0000313" key="4">
    <source>
        <dbReference type="Proteomes" id="UP001281614"/>
    </source>
</evidence>